<reference evidence="1 2" key="1">
    <citation type="submission" date="2018-06" db="EMBL/GenBank/DDBJ databases">
        <title>Complete Genomes of Monosporascus.</title>
        <authorList>
            <person name="Robinson A.J."/>
            <person name="Natvig D.O."/>
        </authorList>
    </citation>
    <scope>NUCLEOTIDE SEQUENCE [LARGE SCALE GENOMIC DNA]</scope>
    <source>
        <strain evidence="1 2">CBS 609.92</strain>
    </source>
</reference>
<keyword evidence="2" id="KW-1185">Reference proteome</keyword>
<name>A0ABY0HHV2_9PEZI</name>
<protein>
    <submittedName>
        <fullName evidence="1">Uncharacterized protein</fullName>
    </submittedName>
</protein>
<proteinExistence type="predicted"/>
<dbReference type="EMBL" id="QJNS01000018">
    <property type="protein sequence ID" value="RYO93401.1"/>
    <property type="molecule type" value="Genomic_DNA"/>
</dbReference>
<comment type="caution">
    <text evidence="1">The sequence shown here is derived from an EMBL/GenBank/DDBJ whole genome shotgun (WGS) entry which is preliminary data.</text>
</comment>
<evidence type="ECO:0000313" key="1">
    <source>
        <dbReference type="EMBL" id="RYO93401.1"/>
    </source>
</evidence>
<gene>
    <name evidence="1" type="ORF">DL762_001100</name>
</gene>
<evidence type="ECO:0000313" key="2">
    <source>
        <dbReference type="Proteomes" id="UP000294003"/>
    </source>
</evidence>
<accession>A0ABY0HHV2</accession>
<organism evidence="1 2">
    <name type="scientific">Monosporascus cannonballus</name>
    <dbReference type="NCBI Taxonomy" id="155416"/>
    <lineage>
        <taxon>Eukaryota</taxon>
        <taxon>Fungi</taxon>
        <taxon>Dikarya</taxon>
        <taxon>Ascomycota</taxon>
        <taxon>Pezizomycotina</taxon>
        <taxon>Sordariomycetes</taxon>
        <taxon>Xylariomycetidae</taxon>
        <taxon>Xylariales</taxon>
        <taxon>Xylariales incertae sedis</taxon>
        <taxon>Monosporascus</taxon>
    </lineage>
</organism>
<dbReference type="Proteomes" id="UP000294003">
    <property type="component" value="Unassembled WGS sequence"/>
</dbReference>
<sequence length="208" mass="22838">MALFGMVSSNSPNFNPGPEDLERTCVQTCAVSLESWVENVRVVCTQPGDGALISSSVRLRPQVPVATFGEVFQYHSGWCALNYPMSGEWARDDFTCCKGCAEQFFTLAHDLPGSQYQFPIYELADNSHPPPPFRSSLDTCAHKSNTMAAAANGTRSVETMTRELASTVKILPPNSWHTALIRPYRPPAFRQKRPVSGGATELRDLPGL</sequence>